<dbReference type="AlphaFoldDB" id="A0A6N6RFR6"/>
<organism evidence="3 4">
    <name type="scientific">Phaeocystidibacter luteus</name>
    <dbReference type="NCBI Taxonomy" id="911197"/>
    <lineage>
        <taxon>Bacteria</taxon>
        <taxon>Pseudomonadati</taxon>
        <taxon>Bacteroidota</taxon>
        <taxon>Flavobacteriia</taxon>
        <taxon>Flavobacteriales</taxon>
        <taxon>Phaeocystidibacteraceae</taxon>
        <taxon>Phaeocystidibacter</taxon>
    </lineage>
</organism>
<sequence length="336" mass="39342">MPKNKLAYIRYHELDKCFSSRAKLFDIEGLVEACNEAIFENNGSEGVKKRQVYDDIRFMESESGWSIELERQKRGRKVYYKYTDPSFSIRGKSLTPQEASSIKETLDILSRFKGVGSFEWVGETRIRLQKLFPDKSEDISSVVQFDQNPYLIGLEFLDILISSTLERTVLNIEYQSFKHEKPISLVMSPWLLKQFNNRWFLFGFNHETARMVNLGLDRLIKVSPSTKNFVTDSGIYWEEYFEDVVGVTVLDNIPVDRVILKVSNTLWPYIKSKPIHGSQKVLEEKQSYTLLELHIKFNYEFKSLILSHMSQIEILEPTALRDTIGEEVKKLFYNYF</sequence>
<dbReference type="Pfam" id="PF25583">
    <property type="entry name" value="WCX"/>
    <property type="match status" value="1"/>
</dbReference>
<evidence type="ECO:0000313" key="3">
    <source>
        <dbReference type="EMBL" id="KAB2810001.1"/>
    </source>
</evidence>
<keyword evidence="4" id="KW-1185">Reference proteome</keyword>
<dbReference type="PANTHER" id="PTHR34580">
    <property type="match status" value="1"/>
</dbReference>
<dbReference type="Proteomes" id="UP000468650">
    <property type="component" value="Unassembled WGS sequence"/>
</dbReference>
<dbReference type="InterPro" id="IPR057727">
    <property type="entry name" value="WCX_dom"/>
</dbReference>
<dbReference type="RefSeq" id="WP_151667502.1">
    <property type="nucleotide sequence ID" value="NZ_WBVO01000006.1"/>
</dbReference>
<protein>
    <submittedName>
        <fullName evidence="3">WYL domain-containing protein</fullName>
    </submittedName>
</protein>
<proteinExistence type="predicted"/>
<name>A0A6N6RFR6_9FLAO</name>
<gene>
    <name evidence="3" type="ORF">F8C67_08970</name>
</gene>
<evidence type="ECO:0000259" key="2">
    <source>
        <dbReference type="Pfam" id="PF25583"/>
    </source>
</evidence>
<dbReference type="EMBL" id="WBVO01000006">
    <property type="protein sequence ID" value="KAB2810001.1"/>
    <property type="molecule type" value="Genomic_DNA"/>
</dbReference>
<dbReference type="PROSITE" id="PS52050">
    <property type="entry name" value="WYL"/>
    <property type="match status" value="1"/>
</dbReference>
<feature type="domain" description="WCX" evidence="2">
    <location>
        <begin position="257"/>
        <end position="331"/>
    </location>
</feature>
<evidence type="ECO:0000259" key="1">
    <source>
        <dbReference type="Pfam" id="PF13280"/>
    </source>
</evidence>
<evidence type="ECO:0000313" key="4">
    <source>
        <dbReference type="Proteomes" id="UP000468650"/>
    </source>
</evidence>
<dbReference type="PANTHER" id="PTHR34580:SF9">
    <property type="entry name" value="SLL5097 PROTEIN"/>
    <property type="match status" value="1"/>
</dbReference>
<dbReference type="OrthoDB" id="43316at2"/>
<reference evidence="3 4" key="1">
    <citation type="submission" date="2019-09" db="EMBL/GenBank/DDBJ databases">
        <title>Genomes of family Cryomorphaceae.</title>
        <authorList>
            <person name="Bowman J.P."/>
        </authorList>
    </citation>
    <scope>NUCLEOTIDE SEQUENCE [LARGE SCALE GENOMIC DNA]</scope>
    <source>
        <strain evidence="3 4">LMG 25704</strain>
    </source>
</reference>
<dbReference type="InterPro" id="IPR051534">
    <property type="entry name" value="CBASS_pafABC_assoc_protein"/>
</dbReference>
<dbReference type="Pfam" id="PF13280">
    <property type="entry name" value="WYL"/>
    <property type="match status" value="1"/>
</dbReference>
<comment type="caution">
    <text evidence="3">The sequence shown here is derived from an EMBL/GenBank/DDBJ whole genome shotgun (WGS) entry which is preliminary data.</text>
</comment>
<feature type="domain" description="WYL" evidence="1">
    <location>
        <begin position="156"/>
        <end position="221"/>
    </location>
</feature>
<accession>A0A6N6RFR6</accession>
<dbReference type="InterPro" id="IPR026881">
    <property type="entry name" value="WYL_dom"/>
</dbReference>